<feature type="domain" description="Peptidase M14" evidence="2">
    <location>
        <begin position="75"/>
        <end position="352"/>
    </location>
</feature>
<dbReference type="GO" id="GO:0016485">
    <property type="term" value="P:protein processing"/>
    <property type="evidence" value="ECO:0007669"/>
    <property type="project" value="TreeGrafter"/>
</dbReference>
<comment type="similarity">
    <text evidence="1">Belongs to the peptidase M14 family.</text>
</comment>
<dbReference type="PANTHER" id="PTHR11532">
    <property type="entry name" value="PROTEASE M14 CARBOXYPEPTIDASE"/>
    <property type="match status" value="1"/>
</dbReference>
<organism evidence="3">
    <name type="scientific">viral metagenome</name>
    <dbReference type="NCBI Taxonomy" id="1070528"/>
    <lineage>
        <taxon>unclassified sequences</taxon>
        <taxon>metagenomes</taxon>
        <taxon>organismal metagenomes</taxon>
    </lineage>
</organism>
<dbReference type="PRINTS" id="PR00765">
    <property type="entry name" value="CRBOXYPTASEA"/>
</dbReference>
<dbReference type="EMBL" id="MN738865">
    <property type="protein sequence ID" value="QHT28903.1"/>
    <property type="molecule type" value="Genomic_DNA"/>
</dbReference>
<sequence length="469" mass="54277">MEQYTLSKTNIKSIPIELIDKIDVDYCCKSNNNEILTIYAKKETMEEFKNKGYHFEKTDIPKIIKNKAIDKKLGSYHHQDDLEKFIKNICSTYPKIASYEIIGITKEKRNLFMTKITTNSDNNKPGFLIVGNIHGDETLGRELGLYLMDYLCKQYENNNPLIDYLINNTQIYILPSLNPDGFEREINGYWSPSRRNSNNVDLNRNFPDHVDPHLNISPEDRENEVNAIINWSAINNIHMSLSIHGGALVVNYPLDGPISGQYSKSEDDDFFKYISKEYVNNHSNFDSKFTNGITNGAQWYALYGGMQDWHYKNRHSFELTLELSDKKFVDESKLEAYWNDNKKSLINSIKLLHIGLRGYVVDGDNIGQLNIHNTKLNSTKNIELTQSKFFNIPLNPGSYILTYKTVTYNIDINYNYNYLVIIENNKIDITEEQIPGTIKTPQAIPQSIPQSIPQPRNKKRKKRKICVIL</sequence>
<dbReference type="PROSITE" id="PS52035">
    <property type="entry name" value="PEPTIDASE_M14"/>
    <property type="match status" value="1"/>
</dbReference>
<dbReference type="SUPFAM" id="SSF53187">
    <property type="entry name" value="Zn-dependent exopeptidases"/>
    <property type="match status" value="1"/>
</dbReference>
<dbReference type="Gene3D" id="3.40.630.10">
    <property type="entry name" value="Zn peptidases"/>
    <property type="match status" value="1"/>
</dbReference>
<evidence type="ECO:0000313" key="3">
    <source>
        <dbReference type="EMBL" id="QHT28903.1"/>
    </source>
</evidence>
<reference evidence="3" key="1">
    <citation type="journal article" date="2020" name="Nature">
        <title>Giant virus diversity and host interactions through global metagenomics.</title>
        <authorList>
            <person name="Schulz F."/>
            <person name="Roux S."/>
            <person name="Paez-Espino D."/>
            <person name="Jungbluth S."/>
            <person name="Walsh D.A."/>
            <person name="Denef V.J."/>
            <person name="McMahon K.D."/>
            <person name="Konstantinidis K.T."/>
            <person name="Eloe-Fadrosh E.A."/>
            <person name="Kyrpides N.C."/>
            <person name="Woyke T."/>
        </authorList>
    </citation>
    <scope>NUCLEOTIDE SEQUENCE</scope>
    <source>
        <strain evidence="3">GVMAG-M-3300001351-8</strain>
    </source>
</reference>
<dbReference type="GO" id="GO:0005615">
    <property type="term" value="C:extracellular space"/>
    <property type="evidence" value="ECO:0007669"/>
    <property type="project" value="TreeGrafter"/>
</dbReference>
<dbReference type="AlphaFoldDB" id="A0A6C0EKE2"/>
<dbReference type="InterPro" id="IPR050753">
    <property type="entry name" value="Peptidase_M14_domain"/>
</dbReference>
<dbReference type="PANTHER" id="PTHR11532:SF57">
    <property type="entry name" value="CARBOXYPEPTIDASE D, B"/>
    <property type="match status" value="1"/>
</dbReference>
<dbReference type="Pfam" id="PF00246">
    <property type="entry name" value="Peptidase_M14"/>
    <property type="match status" value="1"/>
</dbReference>
<proteinExistence type="inferred from homology"/>
<evidence type="ECO:0000256" key="1">
    <source>
        <dbReference type="ARBA" id="ARBA00005988"/>
    </source>
</evidence>
<accession>A0A6C0EKE2</accession>
<dbReference type="PROSITE" id="PS00132">
    <property type="entry name" value="CARBOXYPEPT_ZN_1"/>
    <property type="match status" value="1"/>
</dbReference>
<evidence type="ECO:0000259" key="2">
    <source>
        <dbReference type="PROSITE" id="PS52035"/>
    </source>
</evidence>
<dbReference type="InterPro" id="IPR000834">
    <property type="entry name" value="Peptidase_M14"/>
</dbReference>
<dbReference type="GO" id="GO:0006518">
    <property type="term" value="P:peptide metabolic process"/>
    <property type="evidence" value="ECO:0007669"/>
    <property type="project" value="TreeGrafter"/>
</dbReference>
<dbReference type="GO" id="GO:0004181">
    <property type="term" value="F:metallocarboxypeptidase activity"/>
    <property type="evidence" value="ECO:0007669"/>
    <property type="project" value="InterPro"/>
</dbReference>
<dbReference type="GO" id="GO:0008270">
    <property type="term" value="F:zinc ion binding"/>
    <property type="evidence" value="ECO:0007669"/>
    <property type="project" value="InterPro"/>
</dbReference>
<dbReference type="InterPro" id="IPR057246">
    <property type="entry name" value="CARBOXYPEPT_ZN_1"/>
</dbReference>
<dbReference type="SMART" id="SM00631">
    <property type="entry name" value="Zn_pept"/>
    <property type="match status" value="1"/>
</dbReference>
<protein>
    <recommendedName>
        <fullName evidence="2">Peptidase M14 domain-containing protein</fullName>
    </recommendedName>
</protein>
<name>A0A6C0EKE2_9ZZZZ</name>